<organism evidence="1">
    <name type="scientific">Arundo donax</name>
    <name type="common">Giant reed</name>
    <name type="synonym">Donax arundinaceus</name>
    <dbReference type="NCBI Taxonomy" id="35708"/>
    <lineage>
        <taxon>Eukaryota</taxon>
        <taxon>Viridiplantae</taxon>
        <taxon>Streptophyta</taxon>
        <taxon>Embryophyta</taxon>
        <taxon>Tracheophyta</taxon>
        <taxon>Spermatophyta</taxon>
        <taxon>Magnoliopsida</taxon>
        <taxon>Liliopsida</taxon>
        <taxon>Poales</taxon>
        <taxon>Poaceae</taxon>
        <taxon>PACMAD clade</taxon>
        <taxon>Arundinoideae</taxon>
        <taxon>Arundineae</taxon>
        <taxon>Arundo</taxon>
    </lineage>
</organism>
<name>A0A0A9AEM8_ARUDO</name>
<evidence type="ECO:0000313" key="1">
    <source>
        <dbReference type="EMBL" id="JAD48358.1"/>
    </source>
</evidence>
<sequence>MISSELWIIVELQDLGKGWSVQEWSLEHYSFT</sequence>
<reference evidence="1" key="2">
    <citation type="journal article" date="2015" name="Data Brief">
        <title>Shoot transcriptome of the giant reed, Arundo donax.</title>
        <authorList>
            <person name="Barrero R.A."/>
            <person name="Guerrero F.D."/>
            <person name="Moolhuijzen P."/>
            <person name="Goolsby J.A."/>
            <person name="Tidwell J."/>
            <person name="Bellgard S.E."/>
            <person name="Bellgard M.I."/>
        </authorList>
    </citation>
    <scope>NUCLEOTIDE SEQUENCE</scope>
    <source>
        <tissue evidence="1">Shoot tissue taken approximately 20 cm above the soil surface</tissue>
    </source>
</reference>
<dbReference type="EMBL" id="GBRH01249537">
    <property type="protein sequence ID" value="JAD48358.1"/>
    <property type="molecule type" value="Transcribed_RNA"/>
</dbReference>
<protein>
    <submittedName>
        <fullName evidence="1">Uncharacterized protein</fullName>
    </submittedName>
</protein>
<dbReference type="AlphaFoldDB" id="A0A0A9AEM8"/>
<accession>A0A0A9AEM8</accession>
<reference evidence="1" key="1">
    <citation type="submission" date="2014-09" db="EMBL/GenBank/DDBJ databases">
        <authorList>
            <person name="Magalhaes I.L.F."/>
            <person name="Oliveira U."/>
            <person name="Santos F.R."/>
            <person name="Vidigal T.H.D.A."/>
            <person name="Brescovit A.D."/>
            <person name="Santos A.J."/>
        </authorList>
    </citation>
    <scope>NUCLEOTIDE SEQUENCE</scope>
    <source>
        <tissue evidence="1">Shoot tissue taken approximately 20 cm above the soil surface</tissue>
    </source>
</reference>
<proteinExistence type="predicted"/>